<keyword evidence="6" id="KW-0735">Signal-anchor</keyword>
<keyword evidence="12" id="KW-1185">Reference proteome</keyword>
<dbReference type="EC" id="2.4.1.-" evidence="10"/>
<evidence type="ECO:0000313" key="13">
    <source>
        <dbReference type="WBParaSite" id="ECPE_0000049201-mRNA-1"/>
    </source>
</evidence>
<comment type="subcellular location">
    <subcellularLocation>
        <location evidence="1 10">Golgi apparatus membrane</location>
        <topology evidence="1 10">Single-pass type II membrane protein</topology>
    </subcellularLocation>
</comment>
<gene>
    <name evidence="11" type="ORF">ECPE_LOCUS492</name>
</gene>
<keyword evidence="9" id="KW-0472">Membrane</keyword>
<evidence type="ECO:0000256" key="5">
    <source>
        <dbReference type="ARBA" id="ARBA00022692"/>
    </source>
</evidence>
<evidence type="ECO:0000256" key="6">
    <source>
        <dbReference type="ARBA" id="ARBA00022968"/>
    </source>
</evidence>
<reference evidence="13" key="1">
    <citation type="submission" date="2016-06" db="UniProtKB">
        <authorList>
            <consortium name="WormBaseParasite"/>
        </authorList>
    </citation>
    <scope>IDENTIFICATION</scope>
</reference>
<evidence type="ECO:0000313" key="12">
    <source>
        <dbReference type="Proteomes" id="UP000272942"/>
    </source>
</evidence>
<dbReference type="Pfam" id="PF01762">
    <property type="entry name" value="Galactosyl_T"/>
    <property type="match status" value="1"/>
</dbReference>
<keyword evidence="7" id="KW-1133">Transmembrane helix</keyword>
<sequence length="332" mass="38409">MGCCEIIQHHYSTIYLNVSKPLVPVARDGRGTVKPINDLDLPILMAPRGFCDPSENSQNPSELVVLIKSCVRCRKDRYWTRETLMQPHLWSDFRVRFVFVTGIPSVNYTGNIHFEGVSVNHRSHGNEKQDYVSTKGELLSEANQFGDMLIGDFEDHYFSLTLKQTFIFRWISAFCAHESQLFLFLDHDYTVIPTNLIRFVRGLPAEILPELSFGIPGQNHLVVRPQQKSNNRWAISEDEFPWDYYPAYFGGHSYVKGINVVTDLAIASAFVHPLRVEDAYMGILRYKLQIQTYVVRKFVHRVQSAEELQSTIIGNSWYIHKFFNWKIGQIIQ</sequence>
<dbReference type="PANTHER" id="PTHR11214">
    <property type="entry name" value="BETA-1,3-N-ACETYLGLUCOSAMINYLTRANSFERASE"/>
    <property type="match status" value="1"/>
</dbReference>
<evidence type="ECO:0000256" key="3">
    <source>
        <dbReference type="ARBA" id="ARBA00022676"/>
    </source>
</evidence>
<evidence type="ECO:0000256" key="8">
    <source>
        <dbReference type="ARBA" id="ARBA00023034"/>
    </source>
</evidence>
<evidence type="ECO:0000256" key="7">
    <source>
        <dbReference type="ARBA" id="ARBA00022989"/>
    </source>
</evidence>
<keyword evidence="5" id="KW-0812">Transmembrane</keyword>
<evidence type="ECO:0000313" key="11">
    <source>
        <dbReference type="EMBL" id="VDP23348.1"/>
    </source>
</evidence>
<dbReference type="WBParaSite" id="ECPE_0000049201-mRNA-1">
    <property type="protein sequence ID" value="ECPE_0000049201-mRNA-1"/>
    <property type="gene ID" value="ECPE_0000049201"/>
</dbReference>
<dbReference type="GO" id="GO:0000139">
    <property type="term" value="C:Golgi membrane"/>
    <property type="evidence" value="ECO:0007669"/>
    <property type="project" value="UniProtKB-SubCell"/>
</dbReference>
<keyword evidence="3 10" id="KW-0328">Glycosyltransferase</keyword>
<dbReference type="OrthoDB" id="2139606at2759"/>
<dbReference type="PANTHER" id="PTHR11214:SF3">
    <property type="entry name" value="BETA-1,3-GALACTOSYLTRANSFERASE 6"/>
    <property type="match status" value="1"/>
</dbReference>
<dbReference type="EMBL" id="UZAN01001682">
    <property type="protein sequence ID" value="VDP23348.1"/>
    <property type="molecule type" value="Genomic_DNA"/>
</dbReference>
<reference evidence="11 12" key="2">
    <citation type="submission" date="2018-11" db="EMBL/GenBank/DDBJ databases">
        <authorList>
            <consortium name="Pathogen Informatics"/>
        </authorList>
    </citation>
    <scope>NUCLEOTIDE SEQUENCE [LARGE SCALE GENOMIC DNA]</scope>
    <source>
        <strain evidence="11 12">Egypt</strain>
    </source>
</reference>
<dbReference type="InterPro" id="IPR002659">
    <property type="entry name" value="Glyco_trans_31"/>
</dbReference>
<keyword evidence="8 10" id="KW-0333">Golgi apparatus</keyword>
<dbReference type="GO" id="GO:0016758">
    <property type="term" value="F:hexosyltransferase activity"/>
    <property type="evidence" value="ECO:0007669"/>
    <property type="project" value="InterPro"/>
</dbReference>
<organism evidence="13">
    <name type="scientific">Echinostoma caproni</name>
    <dbReference type="NCBI Taxonomy" id="27848"/>
    <lineage>
        <taxon>Eukaryota</taxon>
        <taxon>Metazoa</taxon>
        <taxon>Spiralia</taxon>
        <taxon>Lophotrochozoa</taxon>
        <taxon>Platyhelminthes</taxon>
        <taxon>Trematoda</taxon>
        <taxon>Digenea</taxon>
        <taxon>Plagiorchiida</taxon>
        <taxon>Echinostomata</taxon>
        <taxon>Echinostomatoidea</taxon>
        <taxon>Echinostomatidae</taxon>
        <taxon>Echinostoma</taxon>
    </lineage>
</organism>
<dbReference type="AlphaFoldDB" id="A0A183A0K7"/>
<evidence type="ECO:0000256" key="2">
    <source>
        <dbReference type="ARBA" id="ARBA00008661"/>
    </source>
</evidence>
<evidence type="ECO:0000256" key="10">
    <source>
        <dbReference type="RuleBase" id="RU363063"/>
    </source>
</evidence>
<name>A0A183A0K7_9TREM</name>
<evidence type="ECO:0000256" key="9">
    <source>
        <dbReference type="ARBA" id="ARBA00023136"/>
    </source>
</evidence>
<evidence type="ECO:0000256" key="4">
    <source>
        <dbReference type="ARBA" id="ARBA00022679"/>
    </source>
</evidence>
<comment type="similarity">
    <text evidence="2 10">Belongs to the glycosyltransferase 31 family.</text>
</comment>
<dbReference type="GO" id="GO:0006493">
    <property type="term" value="P:protein O-linked glycosylation"/>
    <property type="evidence" value="ECO:0007669"/>
    <property type="project" value="TreeGrafter"/>
</dbReference>
<evidence type="ECO:0000256" key="1">
    <source>
        <dbReference type="ARBA" id="ARBA00004323"/>
    </source>
</evidence>
<proteinExistence type="inferred from homology"/>
<accession>A0A183A0K7</accession>
<dbReference type="Proteomes" id="UP000272942">
    <property type="component" value="Unassembled WGS sequence"/>
</dbReference>
<keyword evidence="4" id="KW-0808">Transferase</keyword>
<protein>
    <recommendedName>
        <fullName evidence="10">Hexosyltransferase</fullName>
        <ecNumber evidence="10">2.4.1.-</ecNumber>
    </recommendedName>
</protein>